<dbReference type="SUPFAM" id="SSF54782">
    <property type="entry name" value="Porphobilinogen deaminase (hydroxymethylbilane synthase), C-terminal domain"/>
    <property type="match status" value="1"/>
</dbReference>
<dbReference type="InterPro" id="IPR022418">
    <property type="entry name" value="Porphobilinogen_deaminase_C"/>
</dbReference>
<dbReference type="AlphaFoldDB" id="A0A2A3TW22"/>
<feature type="modified residue" description="S-(dipyrrolylmethanemethyl)cysteine" evidence="8">
    <location>
        <position position="243"/>
    </location>
</feature>
<comment type="subunit">
    <text evidence="4 8">Monomer.</text>
</comment>
<comment type="pathway">
    <text evidence="2">Porphyrin-containing compound metabolism; protoporphyrin-IX biosynthesis; coproporphyrinogen-III from 5-aminolevulinate: step 2/4.</text>
</comment>
<comment type="cofactor">
    <cofactor evidence="8">
        <name>dipyrromethane</name>
        <dbReference type="ChEBI" id="CHEBI:60342"/>
    </cofactor>
    <text evidence="8">Binds 1 dipyrromethane group covalently.</text>
</comment>
<evidence type="ECO:0000256" key="1">
    <source>
        <dbReference type="ARBA" id="ARBA00002869"/>
    </source>
</evidence>
<dbReference type="SUPFAM" id="SSF53850">
    <property type="entry name" value="Periplasmic binding protein-like II"/>
    <property type="match status" value="1"/>
</dbReference>
<dbReference type="Pfam" id="PF03900">
    <property type="entry name" value="Porphobil_deamC"/>
    <property type="match status" value="1"/>
</dbReference>
<comment type="catalytic activity">
    <reaction evidence="7 8">
        <text>4 porphobilinogen + H2O = hydroxymethylbilane + 4 NH4(+)</text>
        <dbReference type="Rhea" id="RHEA:13185"/>
        <dbReference type="ChEBI" id="CHEBI:15377"/>
        <dbReference type="ChEBI" id="CHEBI:28938"/>
        <dbReference type="ChEBI" id="CHEBI:57845"/>
        <dbReference type="ChEBI" id="CHEBI:58126"/>
        <dbReference type="EC" id="2.5.1.61"/>
    </reaction>
</comment>
<comment type="similarity">
    <text evidence="3 8">Belongs to the HMBS family.</text>
</comment>
<dbReference type="PANTHER" id="PTHR11557:SF0">
    <property type="entry name" value="PORPHOBILINOGEN DEAMINASE"/>
    <property type="match status" value="1"/>
</dbReference>
<evidence type="ECO:0000256" key="3">
    <source>
        <dbReference type="ARBA" id="ARBA00005638"/>
    </source>
</evidence>
<dbReference type="InterPro" id="IPR022417">
    <property type="entry name" value="Porphobilin_deaminase_N"/>
</dbReference>
<dbReference type="InterPro" id="IPR000860">
    <property type="entry name" value="HemC"/>
</dbReference>
<dbReference type="FunFam" id="3.40.190.10:FF:000005">
    <property type="entry name" value="Porphobilinogen deaminase"/>
    <property type="match status" value="1"/>
</dbReference>
<evidence type="ECO:0000256" key="4">
    <source>
        <dbReference type="ARBA" id="ARBA00011245"/>
    </source>
</evidence>
<dbReference type="Proteomes" id="UP000217918">
    <property type="component" value="Unassembled WGS sequence"/>
</dbReference>
<dbReference type="EC" id="2.5.1.61" evidence="8"/>
<comment type="function">
    <text evidence="1 8">Tetrapolymerization of the monopyrrole PBG into the hydroxymethylbilane pre-uroporphyrinogen in several discrete steps.</text>
</comment>
<dbReference type="Gene3D" id="3.30.160.40">
    <property type="entry name" value="Porphobilinogen deaminase, C-terminal domain"/>
    <property type="match status" value="1"/>
</dbReference>
<name>A0A2A3TW22_LEVBR</name>
<dbReference type="NCBIfam" id="TIGR00212">
    <property type="entry name" value="hemC"/>
    <property type="match status" value="1"/>
</dbReference>
<reference evidence="11 12" key="1">
    <citation type="submission" date="2017-09" db="EMBL/GenBank/DDBJ databases">
        <title>Genome sequence of Lactobacillus brevis D7.</title>
        <authorList>
            <person name="Kwon M.-S."/>
            <person name="Lim S.K."/>
            <person name="Choi H.-J."/>
        </authorList>
    </citation>
    <scope>NUCLEOTIDE SEQUENCE [LARGE SCALE GENOMIC DNA]</scope>
    <source>
        <strain evidence="11 12">D7</strain>
    </source>
</reference>
<evidence type="ECO:0000256" key="8">
    <source>
        <dbReference type="HAMAP-Rule" id="MF_00260"/>
    </source>
</evidence>
<keyword evidence="6 8" id="KW-0627">Porphyrin biosynthesis</keyword>
<evidence type="ECO:0000256" key="5">
    <source>
        <dbReference type="ARBA" id="ARBA00022679"/>
    </source>
</evidence>
<sequence length="307" mass="33856">MKDKVIIGSRQSKLALAQTQLVITQLQPYFPQITFVIKKIATQGDVNLKDSLQKIGGKGVFVKEIERELQTREIDFAVHSLKDVMPNLPDDLMIGAVPKRNSPYDCLISRQKLNMLDDLPQGARVGTNSSRRQGQLLHLRSDLEIIPIRGNIDTRIKKIETENLDAVVLAEAGLNRLTVDLTDKYRLSLQNVLLPAMGQGAMAIECRRADADTLALLAKINDAHSAACVGVEREFLRAIGGTCTFPIGGYAIIQDEQVRFEGLVASPDGQHVLRETKQGVLKDHLGEVVAADLLVQDKFEIMKGSQV</sequence>
<organism evidence="11 12">
    <name type="scientific">Levilactobacillus brevis</name>
    <name type="common">Lactobacillus brevis</name>
    <dbReference type="NCBI Taxonomy" id="1580"/>
    <lineage>
        <taxon>Bacteria</taxon>
        <taxon>Bacillati</taxon>
        <taxon>Bacillota</taxon>
        <taxon>Bacilli</taxon>
        <taxon>Lactobacillales</taxon>
        <taxon>Lactobacillaceae</taxon>
        <taxon>Levilactobacillus</taxon>
    </lineage>
</organism>
<proteinExistence type="inferred from homology"/>
<comment type="caution">
    <text evidence="11">The sequence shown here is derived from an EMBL/GenBank/DDBJ whole genome shotgun (WGS) entry which is preliminary data.</text>
</comment>
<dbReference type="PANTHER" id="PTHR11557">
    <property type="entry name" value="PORPHOBILINOGEN DEAMINASE"/>
    <property type="match status" value="1"/>
</dbReference>
<dbReference type="PRINTS" id="PR00151">
    <property type="entry name" value="PORPHBDMNASE"/>
</dbReference>
<evidence type="ECO:0000313" key="12">
    <source>
        <dbReference type="Proteomes" id="UP000217918"/>
    </source>
</evidence>
<evidence type="ECO:0000259" key="10">
    <source>
        <dbReference type="Pfam" id="PF03900"/>
    </source>
</evidence>
<evidence type="ECO:0000256" key="7">
    <source>
        <dbReference type="ARBA" id="ARBA00048169"/>
    </source>
</evidence>
<comment type="miscellaneous">
    <text evidence="8">The porphobilinogen subunits are added to the dipyrromethane group.</text>
</comment>
<evidence type="ECO:0000259" key="9">
    <source>
        <dbReference type="Pfam" id="PF01379"/>
    </source>
</evidence>
<dbReference type="RefSeq" id="WP_096109710.1">
    <property type="nucleotide sequence ID" value="NZ_NVYO01000001.1"/>
</dbReference>
<dbReference type="Pfam" id="PF01379">
    <property type="entry name" value="Porphobil_deam"/>
    <property type="match status" value="1"/>
</dbReference>
<dbReference type="Gene3D" id="3.40.190.10">
    <property type="entry name" value="Periplasmic binding protein-like II"/>
    <property type="match status" value="2"/>
</dbReference>
<dbReference type="InterPro" id="IPR036803">
    <property type="entry name" value="Porphobilinogen_deaminase_C_sf"/>
</dbReference>
<dbReference type="HAMAP" id="MF_00260">
    <property type="entry name" value="Porphobil_deam"/>
    <property type="match status" value="1"/>
</dbReference>
<dbReference type="GO" id="GO:0005737">
    <property type="term" value="C:cytoplasm"/>
    <property type="evidence" value="ECO:0007669"/>
    <property type="project" value="UniProtKB-UniRule"/>
</dbReference>
<keyword evidence="5 8" id="KW-0808">Transferase</keyword>
<evidence type="ECO:0000256" key="2">
    <source>
        <dbReference type="ARBA" id="ARBA00004735"/>
    </source>
</evidence>
<feature type="domain" description="Porphobilinogen deaminase N-terminal" evidence="9">
    <location>
        <begin position="6"/>
        <end position="213"/>
    </location>
</feature>
<feature type="domain" description="Porphobilinogen deaminase C-terminal" evidence="10">
    <location>
        <begin position="227"/>
        <end position="291"/>
    </location>
</feature>
<evidence type="ECO:0000256" key="6">
    <source>
        <dbReference type="ARBA" id="ARBA00023244"/>
    </source>
</evidence>
<evidence type="ECO:0000313" key="11">
    <source>
        <dbReference type="EMBL" id="PBQ22987.1"/>
    </source>
</evidence>
<dbReference type="GO" id="GO:0006782">
    <property type="term" value="P:protoporphyrinogen IX biosynthetic process"/>
    <property type="evidence" value="ECO:0007669"/>
    <property type="project" value="UniProtKB-UniRule"/>
</dbReference>
<gene>
    <name evidence="8" type="primary">hemC</name>
    <name evidence="11" type="ORF">CNR29_02710</name>
</gene>
<dbReference type="FunFam" id="3.40.190.10:FF:000086">
    <property type="entry name" value="Probable porphobilinogen deaminase"/>
    <property type="match status" value="1"/>
</dbReference>
<accession>A0A2A3TW22</accession>
<dbReference type="EMBL" id="NVYO01000001">
    <property type="protein sequence ID" value="PBQ22987.1"/>
    <property type="molecule type" value="Genomic_DNA"/>
</dbReference>
<dbReference type="PIRSF" id="PIRSF001438">
    <property type="entry name" value="4pyrrol_synth_OHMeBilane_synth"/>
    <property type="match status" value="1"/>
</dbReference>
<dbReference type="GO" id="GO:0004418">
    <property type="term" value="F:hydroxymethylbilane synthase activity"/>
    <property type="evidence" value="ECO:0007669"/>
    <property type="project" value="UniProtKB-UniRule"/>
</dbReference>
<protein>
    <recommendedName>
        <fullName evidence="8">Porphobilinogen deaminase</fullName>
        <shortName evidence="8">PBG</shortName>
        <ecNumber evidence="8">2.5.1.61</ecNumber>
    </recommendedName>
    <alternativeName>
        <fullName evidence="8">Hydroxymethylbilane synthase</fullName>
        <shortName evidence="8">HMBS</shortName>
    </alternativeName>
    <alternativeName>
        <fullName evidence="8">Pre-uroporphyrinogen synthase</fullName>
    </alternativeName>
</protein>